<feature type="compositionally biased region" description="Low complexity" evidence="1">
    <location>
        <begin position="237"/>
        <end position="250"/>
    </location>
</feature>
<protein>
    <submittedName>
        <fullName evidence="3">Exosome complex exonuclease 1</fullName>
    </submittedName>
</protein>
<gene>
    <name evidence="3" type="ORF">IV203_021459</name>
</gene>
<dbReference type="InterPro" id="IPR050080">
    <property type="entry name" value="RNase_PH"/>
</dbReference>
<dbReference type="PANTHER" id="PTHR11953:SF0">
    <property type="entry name" value="EXOSOME COMPLEX COMPONENT RRP41"/>
    <property type="match status" value="1"/>
</dbReference>
<dbReference type="PANTHER" id="PTHR11953">
    <property type="entry name" value="EXOSOME COMPLEX COMPONENT"/>
    <property type="match status" value="1"/>
</dbReference>
<organism evidence="3 4">
    <name type="scientific">Nitzschia inconspicua</name>
    <dbReference type="NCBI Taxonomy" id="303405"/>
    <lineage>
        <taxon>Eukaryota</taxon>
        <taxon>Sar</taxon>
        <taxon>Stramenopiles</taxon>
        <taxon>Ochrophyta</taxon>
        <taxon>Bacillariophyta</taxon>
        <taxon>Bacillariophyceae</taxon>
        <taxon>Bacillariophycidae</taxon>
        <taxon>Bacillariales</taxon>
        <taxon>Bacillariaceae</taxon>
        <taxon>Nitzschia</taxon>
    </lineage>
</organism>
<feature type="compositionally biased region" description="Basic and acidic residues" evidence="1">
    <location>
        <begin position="36"/>
        <end position="52"/>
    </location>
</feature>
<dbReference type="GO" id="GO:0071028">
    <property type="term" value="P:nuclear mRNA surveillance"/>
    <property type="evidence" value="ECO:0007669"/>
    <property type="project" value="TreeGrafter"/>
</dbReference>
<evidence type="ECO:0000259" key="2">
    <source>
        <dbReference type="Pfam" id="PF01138"/>
    </source>
</evidence>
<reference evidence="3" key="1">
    <citation type="journal article" date="2021" name="Sci. Rep.">
        <title>Diploid genomic architecture of Nitzschia inconspicua, an elite biomass production diatom.</title>
        <authorList>
            <person name="Oliver A."/>
            <person name="Podell S."/>
            <person name="Pinowska A."/>
            <person name="Traller J.C."/>
            <person name="Smith S.R."/>
            <person name="McClure R."/>
            <person name="Beliaev A."/>
            <person name="Bohutskyi P."/>
            <person name="Hill E.A."/>
            <person name="Rabines A."/>
            <person name="Zheng H."/>
            <person name="Allen L.Z."/>
            <person name="Kuo A."/>
            <person name="Grigoriev I.V."/>
            <person name="Allen A.E."/>
            <person name="Hazlebeck D."/>
            <person name="Allen E.E."/>
        </authorList>
    </citation>
    <scope>NUCLEOTIDE SEQUENCE</scope>
    <source>
        <strain evidence="3">Hildebrandi</strain>
    </source>
</reference>
<dbReference type="Pfam" id="PF01138">
    <property type="entry name" value="RNase_PH"/>
    <property type="match status" value="1"/>
</dbReference>
<dbReference type="GO" id="GO:0000176">
    <property type="term" value="C:nuclear exosome (RNase complex)"/>
    <property type="evidence" value="ECO:0007669"/>
    <property type="project" value="TreeGrafter"/>
</dbReference>
<reference evidence="3" key="2">
    <citation type="submission" date="2021-04" db="EMBL/GenBank/DDBJ databases">
        <authorList>
            <person name="Podell S."/>
        </authorList>
    </citation>
    <scope>NUCLEOTIDE SEQUENCE</scope>
    <source>
        <strain evidence="3">Hildebrandi</strain>
    </source>
</reference>
<dbReference type="GO" id="GO:0071051">
    <property type="term" value="P:poly(A)-dependent snoRNA 3'-end processing"/>
    <property type="evidence" value="ECO:0007669"/>
    <property type="project" value="TreeGrafter"/>
</dbReference>
<dbReference type="InterPro" id="IPR001247">
    <property type="entry name" value="ExoRNase_PH_dom1"/>
</dbReference>
<feature type="region of interest" description="Disordered" evidence="1">
    <location>
        <begin position="19"/>
        <end position="52"/>
    </location>
</feature>
<keyword evidence="4" id="KW-1185">Reference proteome</keyword>
<feature type="region of interest" description="Disordered" evidence="1">
    <location>
        <begin position="237"/>
        <end position="256"/>
    </location>
</feature>
<dbReference type="EMBL" id="JAGRRH010000024">
    <property type="protein sequence ID" value="KAG7343514.1"/>
    <property type="molecule type" value="Genomic_DNA"/>
</dbReference>
<dbReference type="GO" id="GO:0005730">
    <property type="term" value="C:nucleolus"/>
    <property type="evidence" value="ECO:0007669"/>
    <property type="project" value="TreeGrafter"/>
</dbReference>
<dbReference type="AlphaFoldDB" id="A0A9K3PFZ7"/>
<keyword evidence="3" id="KW-0269">Exonuclease</keyword>
<keyword evidence="3" id="KW-0378">Hydrolase</keyword>
<proteinExistence type="predicted"/>
<feature type="domain" description="Exoribonuclease phosphorolytic" evidence="2">
    <location>
        <begin position="58"/>
        <end position="218"/>
    </location>
</feature>
<dbReference type="GO" id="GO:0034475">
    <property type="term" value="P:U4 snRNA 3'-end processing"/>
    <property type="evidence" value="ECO:0007669"/>
    <property type="project" value="TreeGrafter"/>
</dbReference>
<keyword evidence="3" id="KW-0540">Nuclease</keyword>
<comment type="caution">
    <text evidence="3">The sequence shown here is derived from an EMBL/GenBank/DDBJ whole genome shotgun (WGS) entry which is preliminary data.</text>
</comment>
<dbReference type="GO" id="GO:0016075">
    <property type="term" value="P:rRNA catabolic process"/>
    <property type="evidence" value="ECO:0007669"/>
    <property type="project" value="TreeGrafter"/>
</dbReference>
<dbReference type="GO" id="GO:0003723">
    <property type="term" value="F:RNA binding"/>
    <property type="evidence" value="ECO:0007669"/>
    <property type="project" value="TreeGrafter"/>
</dbReference>
<evidence type="ECO:0000313" key="4">
    <source>
        <dbReference type="Proteomes" id="UP000693970"/>
    </source>
</evidence>
<sequence>MPRRPARLANCYVSLVLPNNQDHDKKHQTQQQQQQHQEREEEKSSNSYVRSDRRHYEQLRQVVLETSVIGPALGSSLVEFGRTKVLCEVHLVSGATVMNNNNNRDVVAAGRLYCSVKFAPHIGINQVSQRSQAVGSLGSNASSNSTTAISMGRLNQQVVQQETGMSHQLTSALQPVVPLSMYPKCTIVVKVTILQDSGSSLSASITAATLALVDARVELLDLVTSCTVAVMVTTPTTTNNTISSSSSSSNKNDDDDTQEESIACYLVDPVEEETLKAQAYICLAMTPNHKEVTLWSQSGRLSASNASQAMNLCREGCRTYHKLNWQSVAFFYFAYRVQQPGHVTRIVSGCTPESAETQQKLHDKLIAPLSPTQFHLHVTPDFGHGGGDQKYWNKPYGIQHFMESNLGYSSDTDSTSHDDDVMIILDPDMMLLKPITDDFSDYVGRWSNDLPYVKVDHGKPFAQQYGYGASWLTSLKDKVVDVVGPDSPVLQLNVTEASLYYPAGPPYLATAKDMYQIVTYWIEFLPKIFEIFPQFMAEMHGYSTAAAHLKLPHKLARGFMVSTVGGTEDMSFIDDSTLNRKNACEAAAQFATSSSSSSSSSSSNGIIAATTDPVAATIPTQTLPYVLHYCQRYALGRYFFSKYKLNEHFFDCDAPLMKEPPTNVGEIYDWYIFPNGIDTADMSPPDRRVHIIRNGWMMCLIIFGLNDVAMNLKQQHCGGDDHSTTPNLNKTWHFHEEDLFEESVKNPSNPFVQQQQQQQ</sequence>
<dbReference type="OrthoDB" id="2015991at2759"/>
<name>A0A9K3PFZ7_9STRA</name>
<accession>A0A9K3PFZ7</accession>
<evidence type="ECO:0000256" key="1">
    <source>
        <dbReference type="SAM" id="MobiDB-lite"/>
    </source>
</evidence>
<evidence type="ECO:0000313" key="3">
    <source>
        <dbReference type="EMBL" id="KAG7343514.1"/>
    </source>
</evidence>
<dbReference type="GO" id="GO:0004527">
    <property type="term" value="F:exonuclease activity"/>
    <property type="evidence" value="ECO:0007669"/>
    <property type="project" value="UniProtKB-KW"/>
</dbReference>
<dbReference type="Proteomes" id="UP000693970">
    <property type="component" value="Unassembled WGS sequence"/>
</dbReference>
<dbReference type="GO" id="GO:0000177">
    <property type="term" value="C:cytoplasmic exosome (RNase complex)"/>
    <property type="evidence" value="ECO:0007669"/>
    <property type="project" value="TreeGrafter"/>
</dbReference>